<evidence type="ECO:0000313" key="2">
    <source>
        <dbReference type="EMBL" id="PHH59832.1"/>
    </source>
</evidence>
<comment type="caution">
    <text evidence="2">The sequence shown here is derived from an EMBL/GenBank/DDBJ whole genome shotgun (WGS) entry which is preliminary data.</text>
</comment>
<dbReference type="InterPro" id="IPR053261">
    <property type="entry name" value="Polyketide-peptide_reg"/>
</dbReference>
<evidence type="ECO:0000313" key="3">
    <source>
        <dbReference type="Proteomes" id="UP000226431"/>
    </source>
</evidence>
<dbReference type="GO" id="GO:0006772">
    <property type="term" value="P:thiamine metabolic process"/>
    <property type="evidence" value="ECO:0007669"/>
    <property type="project" value="UniProtKB-ARBA"/>
</dbReference>
<dbReference type="AlphaFoldDB" id="A0A2C5XY06"/>
<feature type="domain" description="Thiaminase-2/PQQC" evidence="1">
    <location>
        <begin position="22"/>
        <end position="225"/>
    </location>
</feature>
<dbReference type="PANTHER" id="PTHR41813:SF2">
    <property type="entry name" value="REGULATOR PAB1642, PUTATIVE (AFU_ORTHOLOGUE AFUA_3G11955)-RELATED"/>
    <property type="match status" value="1"/>
</dbReference>
<proteinExistence type="predicted"/>
<dbReference type="PANTHER" id="PTHR41813">
    <property type="entry name" value="REGULATOR PAB1642, PUTATIVE (AFU_ORTHOLOGUE AFUA_3G11955)-RELATED"/>
    <property type="match status" value="1"/>
</dbReference>
<dbReference type="SUPFAM" id="SSF48613">
    <property type="entry name" value="Heme oxygenase-like"/>
    <property type="match status" value="1"/>
</dbReference>
<dbReference type="CDD" id="cd19357">
    <property type="entry name" value="TenA_E_At3g16990-like"/>
    <property type="match status" value="1"/>
</dbReference>
<reference evidence="2 3" key="1">
    <citation type="submission" date="2017-06" db="EMBL/GenBank/DDBJ databases">
        <title>Ant-infecting Ophiocordyceps genomes reveal a high diversity of potential behavioral manipulation genes and a possible major role for enterotoxins.</title>
        <authorList>
            <person name="De Bekker C."/>
            <person name="Evans H.C."/>
            <person name="Brachmann A."/>
            <person name="Hughes D.P."/>
        </authorList>
    </citation>
    <scope>NUCLEOTIDE SEQUENCE [LARGE SCALE GENOMIC DNA]</scope>
    <source>
        <strain evidence="2 3">Map16</strain>
    </source>
</reference>
<dbReference type="InterPro" id="IPR004305">
    <property type="entry name" value="Thiaminase-2/PQQC"/>
</dbReference>
<keyword evidence="3" id="KW-1185">Reference proteome</keyword>
<dbReference type="InterPro" id="IPR016084">
    <property type="entry name" value="Haem_Oase-like_multi-hlx"/>
</dbReference>
<dbReference type="Gene3D" id="1.20.910.10">
    <property type="entry name" value="Heme oxygenase-like"/>
    <property type="match status" value="1"/>
</dbReference>
<dbReference type="Proteomes" id="UP000226431">
    <property type="component" value="Unassembled WGS sequence"/>
</dbReference>
<protein>
    <recommendedName>
        <fullName evidence="1">Thiaminase-2/PQQC domain-containing protein</fullName>
    </recommendedName>
</protein>
<dbReference type="EMBL" id="NJES01001740">
    <property type="protein sequence ID" value="PHH59832.1"/>
    <property type="molecule type" value="Genomic_DNA"/>
</dbReference>
<dbReference type="STRING" id="2004952.A0A2C5XY06"/>
<name>A0A2C5XY06_9HYPO</name>
<accession>A0A2C5XY06</accession>
<dbReference type="Pfam" id="PF03070">
    <property type="entry name" value="TENA_THI-4"/>
    <property type="match status" value="1"/>
</dbReference>
<evidence type="ECO:0000259" key="1">
    <source>
        <dbReference type="Pfam" id="PF03070"/>
    </source>
</evidence>
<sequence length="228" mass="25185">MTLTATLLASKPQLHAQATAPPFLQAASNGTVSKDTLASWLAADAIYVRLYIQAIGRVLATLDLDEAFLSWLVDGLVGLRAELALFKRVADEYTLDTDVDVRDNQGLALFKTLFSSITFTTEPSSWFHPAVLFFATERIYLDAWTQTSHNLSPQPPTADADQGALRTALIPNWSSPTFAAFVSRLAALLDAAFEQLDGGRRRAVEERALLLWEEVLRAEEAFWPRGED</sequence>
<gene>
    <name evidence="2" type="ORF">CDD80_1719</name>
</gene>
<dbReference type="OrthoDB" id="37730at2759"/>
<organism evidence="2 3">
    <name type="scientific">Ophiocordyceps camponoti-rufipedis</name>
    <dbReference type="NCBI Taxonomy" id="2004952"/>
    <lineage>
        <taxon>Eukaryota</taxon>
        <taxon>Fungi</taxon>
        <taxon>Dikarya</taxon>
        <taxon>Ascomycota</taxon>
        <taxon>Pezizomycotina</taxon>
        <taxon>Sordariomycetes</taxon>
        <taxon>Hypocreomycetidae</taxon>
        <taxon>Hypocreales</taxon>
        <taxon>Ophiocordycipitaceae</taxon>
        <taxon>Ophiocordyceps</taxon>
    </lineage>
</organism>